<dbReference type="Proteomes" id="UP001634007">
    <property type="component" value="Unassembled WGS sequence"/>
</dbReference>
<comment type="caution">
    <text evidence="2">The sequence shown here is derived from an EMBL/GenBank/DDBJ whole genome shotgun (WGS) entry which is preliminary data.</text>
</comment>
<evidence type="ECO:0000256" key="1">
    <source>
        <dbReference type="SAM" id="Coils"/>
    </source>
</evidence>
<name>A0ABD3IR94_EUCGL</name>
<feature type="coiled-coil region" evidence="1">
    <location>
        <begin position="81"/>
        <end position="155"/>
    </location>
</feature>
<protein>
    <submittedName>
        <fullName evidence="2">Uncharacterized protein</fullName>
    </submittedName>
</protein>
<evidence type="ECO:0000313" key="3">
    <source>
        <dbReference type="Proteomes" id="UP001634007"/>
    </source>
</evidence>
<reference evidence="2 3" key="1">
    <citation type="submission" date="2024-11" db="EMBL/GenBank/DDBJ databases">
        <title>Chromosome-level genome assembly of Eucalyptus globulus Labill. provides insights into its genome evolution.</title>
        <authorList>
            <person name="Li X."/>
        </authorList>
    </citation>
    <scope>NUCLEOTIDE SEQUENCE [LARGE SCALE GENOMIC DNA]</scope>
    <source>
        <strain evidence="2">CL2024</strain>
        <tissue evidence="2">Fresh tender leaves</tissue>
    </source>
</reference>
<proteinExistence type="predicted"/>
<accession>A0ABD3IR94</accession>
<dbReference type="EMBL" id="JBJKBG010000011">
    <property type="protein sequence ID" value="KAL3716662.1"/>
    <property type="molecule type" value="Genomic_DNA"/>
</dbReference>
<dbReference type="AlphaFoldDB" id="A0ABD3IR94"/>
<organism evidence="2 3">
    <name type="scientific">Eucalyptus globulus</name>
    <name type="common">Tasmanian blue gum</name>
    <dbReference type="NCBI Taxonomy" id="34317"/>
    <lineage>
        <taxon>Eukaryota</taxon>
        <taxon>Viridiplantae</taxon>
        <taxon>Streptophyta</taxon>
        <taxon>Embryophyta</taxon>
        <taxon>Tracheophyta</taxon>
        <taxon>Spermatophyta</taxon>
        <taxon>Magnoliopsida</taxon>
        <taxon>eudicotyledons</taxon>
        <taxon>Gunneridae</taxon>
        <taxon>Pentapetalae</taxon>
        <taxon>rosids</taxon>
        <taxon>malvids</taxon>
        <taxon>Myrtales</taxon>
        <taxon>Myrtaceae</taxon>
        <taxon>Myrtoideae</taxon>
        <taxon>Eucalypteae</taxon>
        <taxon>Eucalyptus</taxon>
    </lineage>
</organism>
<sequence length="180" mass="20514">MEDSSAILCQISCLKDMLDQVNEEMESSIQITREMESEIVRCSEAEAALATREAELTERLYASQFELVGLAAVTAESRKSVTSTEQELRSLQKKRDEIQERMIRKREEFIRQCLEFQRGIDQGEGERLQSLLAEKESLEKEIDIFTKRNHALQSSFSTALKEMVKDLQDSGTGMAISLLL</sequence>
<keyword evidence="3" id="KW-1185">Reference proteome</keyword>
<gene>
    <name evidence="2" type="ORF">ACJRO7_008275</name>
</gene>
<keyword evidence="1" id="KW-0175">Coiled coil</keyword>
<evidence type="ECO:0000313" key="2">
    <source>
        <dbReference type="EMBL" id="KAL3716662.1"/>
    </source>
</evidence>